<dbReference type="AlphaFoldDB" id="A0A0A2VIY6"/>
<dbReference type="KEGG" id="pbl:PAAG_12468"/>
<proteinExistence type="predicted"/>
<evidence type="ECO:0000313" key="2">
    <source>
        <dbReference type="Proteomes" id="UP000002059"/>
    </source>
</evidence>
<dbReference type="GeneID" id="26971107"/>
<keyword evidence="2" id="KW-1185">Reference proteome</keyword>
<organism evidence="1 2">
    <name type="scientific">Paracoccidioides lutzii (strain ATCC MYA-826 / Pb01)</name>
    <name type="common">Paracoccidioides brasiliensis</name>
    <dbReference type="NCBI Taxonomy" id="502779"/>
    <lineage>
        <taxon>Eukaryota</taxon>
        <taxon>Fungi</taxon>
        <taxon>Dikarya</taxon>
        <taxon>Ascomycota</taxon>
        <taxon>Pezizomycotina</taxon>
        <taxon>Eurotiomycetes</taxon>
        <taxon>Eurotiomycetidae</taxon>
        <taxon>Onygenales</taxon>
        <taxon>Ajellomycetaceae</taxon>
        <taxon>Paracoccidioides</taxon>
    </lineage>
</organism>
<protein>
    <submittedName>
        <fullName evidence="1">Uncharacterized protein</fullName>
    </submittedName>
</protein>
<dbReference type="VEuPathDB" id="FungiDB:PAAG_12468"/>
<gene>
    <name evidence="1" type="ORF">PAAG_12468</name>
</gene>
<dbReference type="RefSeq" id="XP_015702452.1">
    <property type="nucleotide sequence ID" value="XM_015847950.1"/>
</dbReference>
<evidence type="ECO:0000313" key="1">
    <source>
        <dbReference type="EMBL" id="KGQ00879.1"/>
    </source>
</evidence>
<dbReference type="HOGENOM" id="CLU_2292513_0_0_1"/>
<sequence length="101" mass="11327">MPIPLPTPGANSTIMMTAADLLAFCQQMMMAARQDSPNNNSGTPLDDLRQEVREYLKEVKVSLDTKSVTTFNESNYQATQCLKMGRPWKRRSGQSVQKPYA</sequence>
<dbReference type="EMBL" id="KN294018">
    <property type="protein sequence ID" value="KGQ00879.1"/>
    <property type="molecule type" value="Genomic_DNA"/>
</dbReference>
<accession>A0A0A2VIY6</accession>
<name>A0A0A2VIY6_PARBA</name>
<dbReference type="OrthoDB" id="4210555at2759"/>
<dbReference type="Proteomes" id="UP000002059">
    <property type="component" value="Partially assembled WGS sequence"/>
</dbReference>
<reference evidence="1 2" key="1">
    <citation type="journal article" date="2011" name="PLoS Genet.">
        <title>Comparative genomic analysis of human fungal pathogens causing paracoccidioidomycosis.</title>
        <authorList>
            <person name="Desjardins C.A."/>
            <person name="Champion M.D."/>
            <person name="Holder J.W."/>
            <person name="Muszewska A."/>
            <person name="Goldberg J."/>
            <person name="Bailao A.M."/>
            <person name="Brigido M.M."/>
            <person name="Ferreira M.E."/>
            <person name="Garcia A.M."/>
            <person name="Grynberg M."/>
            <person name="Gujja S."/>
            <person name="Heiman D.I."/>
            <person name="Henn M.R."/>
            <person name="Kodira C.D."/>
            <person name="Leon-Narvaez H."/>
            <person name="Longo L.V."/>
            <person name="Ma L.J."/>
            <person name="Malavazi I."/>
            <person name="Matsuo A.L."/>
            <person name="Morais F.V."/>
            <person name="Pereira M."/>
            <person name="Rodriguez-Brito S."/>
            <person name="Sakthikumar S."/>
            <person name="Salem-Izacc S.M."/>
            <person name="Sykes S.M."/>
            <person name="Teixeira M.M."/>
            <person name="Vallejo M.C."/>
            <person name="Walter M.E."/>
            <person name="Yandava C."/>
            <person name="Young S."/>
            <person name="Zeng Q."/>
            <person name="Zucker J."/>
            <person name="Felipe M.S."/>
            <person name="Goldman G.H."/>
            <person name="Haas B.J."/>
            <person name="McEwen J.G."/>
            <person name="Nino-Vega G."/>
            <person name="Puccia R."/>
            <person name="San-Blas G."/>
            <person name="Soares C.M."/>
            <person name="Birren B.W."/>
            <person name="Cuomo C.A."/>
        </authorList>
    </citation>
    <scope>NUCLEOTIDE SEQUENCE [LARGE SCALE GENOMIC DNA]</scope>
    <source>
        <strain evidence="2">ATCC MYA-826 / Pb01</strain>
    </source>
</reference>